<dbReference type="Pfam" id="PF00486">
    <property type="entry name" value="Trans_reg_C"/>
    <property type="match status" value="1"/>
</dbReference>
<dbReference type="PATRIC" id="fig|178901.16.peg.4233"/>
<evidence type="ECO:0000256" key="2">
    <source>
        <dbReference type="PROSITE-ProRule" id="PRU01091"/>
    </source>
</evidence>
<evidence type="ECO:0000313" key="4">
    <source>
        <dbReference type="EMBL" id="OAG74945.1"/>
    </source>
</evidence>
<organism evidence="4 5">
    <name type="scientific">Acetobacter malorum</name>
    <dbReference type="NCBI Taxonomy" id="178901"/>
    <lineage>
        <taxon>Bacteria</taxon>
        <taxon>Pseudomonadati</taxon>
        <taxon>Pseudomonadota</taxon>
        <taxon>Alphaproteobacteria</taxon>
        <taxon>Acetobacterales</taxon>
        <taxon>Acetobacteraceae</taxon>
        <taxon>Acetobacter</taxon>
    </lineage>
</organism>
<dbReference type="GO" id="GO:0003677">
    <property type="term" value="F:DNA binding"/>
    <property type="evidence" value="ECO:0007669"/>
    <property type="project" value="UniProtKB-UniRule"/>
</dbReference>
<dbReference type="PROSITE" id="PS51755">
    <property type="entry name" value="OMPR_PHOB"/>
    <property type="match status" value="1"/>
</dbReference>
<feature type="DNA-binding region" description="OmpR/PhoB-type" evidence="2">
    <location>
        <begin position="1"/>
        <end position="61"/>
    </location>
</feature>
<sequence>MELLARRPGAICSRERIEDALYTLEEEVGSNTIEVFVSRVRKKLGADIIRTVRGRGYCLEQPAAP</sequence>
<evidence type="ECO:0000259" key="3">
    <source>
        <dbReference type="PROSITE" id="PS51755"/>
    </source>
</evidence>
<name>A0A177G6G3_9PROT</name>
<evidence type="ECO:0000256" key="1">
    <source>
        <dbReference type="ARBA" id="ARBA00023125"/>
    </source>
</evidence>
<protein>
    <submittedName>
        <fullName evidence="4">DNA-binding response regulator</fullName>
    </submittedName>
</protein>
<comment type="caution">
    <text evidence="4">The sequence shown here is derived from an EMBL/GenBank/DDBJ whole genome shotgun (WGS) entry which is preliminary data.</text>
</comment>
<dbReference type="GO" id="GO:0000160">
    <property type="term" value="P:phosphorelay signal transduction system"/>
    <property type="evidence" value="ECO:0007669"/>
    <property type="project" value="InterPro"/>
</dbReference>
<dbReference type="CDD" id="cd00383">
    <property type="entry name" value="trans_reg_C"/>
    <property type="match status" value="1"/>
</dbReference>
<evidence type="ECO:0000313" key="5">
    <source>
        <dbReference type="Proteomes" id="UP000077349"/>
    </source>
</evidence>
<dbReference type="InterPro" id="IPR001867">
    <property type="entry name" value="OmpR/PhoB-type_DNA-bd"/>
</dbReference>
<dbReference type="AlphaFoldDB" id="A0A177G6G3"/>
<dbReference type="SUPFAM" id="SSF46894">
    <property type="entry name" value="C-terminal effector domain of the bipartite response regulators"/>
    <property type="match status" value="1"/>
</dbReference>
<dbReference type="InterPro" id="IPR016032">
    <property type="entry name" value="Sig_transdc_resp-reg_C-effctor"/>
</dbReference>
<dbReference type="Proteomes" id="UP000077349">
    <property type="component" value="Unassembled WGS sequence"/>
</dbReference>
<reference evidence="4 5" key="1">
    <citation type="submission" date="2016-03" db="EMBL/GenBank/DDBJ databases">
        <title>Draft genome sequence of Acetobacter malorum CECT 7742, a strain isolated from strawberry vinegar.</title>
        <authorList>
            <person name="Sainz F."/>
            <person name="Mas A."/>
            <person name="Torija M.J."/>
        </authorList>
    </citation>
    <scope>NUCLEOTIDE SEQUENCE [LARGE SCALE GENOMIC DNA]</scope>
    <source>
        <strain evidence="4 5">CECT 7742</strain>
    </source>
</reference>
<dbReference type="InterPro" id="IPR036388">
    <property type="entry name" value="WH-like_DNA-bd_sf"/>
</dbReference>
<accession>A0A177G6G3</accession>
<keyword evidence="1 2" id="KW-0238">DNA-binding</keyword>
<gene>
    <name evidence="4" type="ORF">Amal_03894</name>
</gene>
<dbReference type="Gene3D" id="1.10.10.10">
    <property type="entry name" value="Winged helix-like DNA-binding domain superfamily/Winged helix DNA-binding domain"/>
    <property type="match status" value="1"/>
</dbReference>
<dbReference type="EMBL" id="LVHD01000204">
    <property type="protein sequence ID" value="OAG74945.1"/>
    <property type="molecule type" value="Genomic_DNA"/>
</dbReference>
<feature type="domain" description="OmpR/PhoB-type" evidence="3">
    <location>
        <begin position="1"/>
        <end position="61"/>
    </location>
</feature>
<proteinExistence type="predicted"/>
<dbReference type="SMART" id="SM00862">
    <property type="entry name" value="Trans_reg_C"/>
    <property type="match status" value="1"/>
</dbReference>
<dbReference type="GO" id="GO:0006355">
    <property type="term" value="P:regulation of DNA-templated transcription"/>
    <property type="evidence" value="ECO:0007669"/>
    <property type="project" value="InterPro"/>
</dbReference>